<dbReference type="Pfam" id="PF06904">
    <property type="entry name" value="Extensin-like_C"/>
    <property type="match status" value="1"/>
</dbReference>
<name>A0ABV9YW76_9HYPH</name>
<feature type="domain" description="Extensin-like C-terminal" evidence="2">
    <location>
        <begin position="74"/>
        <end position="251"/>
    </location>
</feature>
<evidence type="ECO:0000256" key="1">
    <source>
        <dbReference type="SAM" id="MobiDB-lite"/>
    </source>
</evidence>
<feature type="compositionally biased region" description="Basic and acidic residues" evidence="1">
    <location>
        <begin position="18"/>
        <end position="49"/>
    </location>
</feature>
<dbReference type="RefSeq" id="WP_162799552.1">
    <property type="nucleotide sequence ID" value="NZ_JBHSJF010000001.1"/>
</dbReference>
<sequence length="252" mass="27207">MPQPRPAALKPPPALPEPKPKPKSLTEKSVEKPAEAEPRNEEATKEKPGPEPTPVPPGTVEVEFPIEPVPDPICDALETSKEAEFERLPRLTEGECGALTPIRLIAIRPKDSQPVVLDPPITTQCAIASSLVTWVRDSLQPMALKHLGEAIKGFQSTGGYQCRPRNHVAGAKMSEHAKANAIDIGYFQQLSGKTVKVGDPTEPGLAFMTEIRGKACGPFTTVLGPGSDPSHAEHFHLDLAKRGRNKNALYCK</sequence>
<feature type="region of interest" description="Disordered" evidence="1">
    <location>
        <begin position="1"/>
        <end position="62"/>
    </location>
</feature>
<comment type="caution">
    <text evidence="3">The sequence shown here is derived from an EMBL/GenBank/DDBJ whole genome shotgun (WGS) entry which is preliminary data.</text>
</comment>
<protein>
    <submittedName>
        <fullName evidence="3">Extensin family protein</fullName>
    </submittedName>
</protein>
<evidence type="ECO:0000259" key="2">
    <source>
        <dbReference type="Pfam" id="PF06904"/>
    </source>
</evidence>
<reference evidence="4" key="1">
    <citation type="journal article" date="2019" name="Int. J. Syst. Evol. Microbiol.">
        <title>The Global Catalogue of Microorganisms (GCM) 10K type strain sequencing project: providing services to taxonomists for standard genome sequencing and annotation.</title>
        <authorList>
            <consortium name="The Broad Institute Genomics Platform"/>
            <consortium name="The Broad Institute Genome Sequencing Center for Infectious Disease"/>
            <person name="Wu L."/>
            <person name="Ma J."/>
        </authorList>
    </citation>
    <scope>NUCLEOTIDE SEQUENCE [LARGE SCALE GENOMIC DNA]</scope>
    <source>
        <strain evidence="4">CGMCC 1.16444</strain>
    </source>
</reference>
<proteinExistence type="predicted"/>
<organism evidence="3 4">
    <name type="scientific">Flaviflagellibacter deserti</name>
    <dbReference type="NCBI Taxonomy" id="2267266"/>
    <lineage>
        <taxon>Bacteria</taxon>
        <taxon>Pseudomonadati</taxon>
        <taxon>Pseudomonadota</taxon>
        <taxon>Alphaproteobacteria</taxon>
        <taxon>Hyphomicrobiales</taxon>
        <taxon>Flaviflagellibacter</taxon>
    </lineage>
</organism>
<dbReference type="Proteomes" id="UP001595796">
    <property type="component" value="Unassembled WGS sequence"/>
</dbReference>
<dbReference type="InterPro" id="IPR009683">
    <property type="entry name" value="Extensin-like_C"/>
</dbReference>
<evidence type="ECO:0000313" key="3">
    <source>
        <dbReference type="EMBL" id="MFC5066474.1"/>
    </source>
</evidence>
<dbReference type="EMBL" id="JBHSJF010000001">
    <property type="protein sequence ID" value="MFC5066474.1"/>
    <property type="molecule type" value="Genomic_DNA"/>
</dbReference>
<keyword evidence="4" id="KW-1185">Reference proteome</keyword>
<evidence type="ECO:0000313" key="4">
    <source>
        <dbReference type="Proteomes" id="UP001595796"/>
    </source>
</evidence>
<accession>A0ABV9YW76</accession>
<feature type="compositionally biased region" description="Pro residues" evidence="1">
    <location>
        <begin position="1"/>
        <end position="17"/>
    </location>
</feature>
<gene>
    <name evidence="3" type="ORF">ACFPFW_00420</name>
</gene>